<evidence type="ECO:0000256" key="4">
    <source>
        <dbReference type="SAM" id="MobiDB-lite"/>
    </source>
</evidence>
<organism evidence="7 8">
    <name type="scientific">Zancudomyces culisetae</name>
    <name type="common">Gut fungus</name>
    <name type="synonym">Smittium culisetae</name>
    <dbReference type="NCBI Taxonomy" id="1213189"/>
    <lineage>
        <taxon>Eukaryota</taxon>
        <taxon>Fungi</taxon>
        <taxon>Fungi incertae sedis</taxon>
        <taxon>Zoopagomycota</taxon>
        <taxon>Kickxellomycotina</taxon>
        <taxon>Harpellomycetes</taxon>
        <taxon>Harpellales</taxon>
        <taxon>Legeriomycetaceae</taxon>
        <taxon>Zancudomyces</taxon>
    </lineage>
</organism>
<dbReference type="EMBL" id="LSSK01001083">
    <property type="protein sequence ID" value="OMH80772.1"/>
    <property type="molecule type" value="Genomic_DNA"/>
</dbReference>
<keyword evidence="3" id="KW-0472">Membrane</keyword>
<protein>
    <submittedName>
        <fullName evidence="7">Polyphosphoinositide phosphatase</fullName>
    </submittedName>
</protein>
<evidence type="ECO:0000256" key="2">
    <source>
        <dbReference type="ARBA" id="ARBA00022801"/>
    </source>
</evidence>
<accession>A0A1R1PIU6</accession>
<dbReference type="Proteomes" id="UP000188320">
    <property type="component" value="Unassembled WGS sequence"/>
</dbReference>
<comment type="subcellular location">
    <subcellularLocation>
        <location evidence="1">Endomembrane system</location>
    </subcellularLocation>
</comment>
<evidence type="ECO:0000313" key="6">
    <source>
        <dbReference type="EMBL" id="OMH80142.1"/>
    </source>
</evidence>
<dbReference type="GO" id="GO:0046856">
    <property type="term" value="P:phosphatidylinositol dephosphorylation"/>
    <property type="evidence" value="ECO:0007669"/>
    <property type="project" value="InterPro"/>
</dbReference>
<dbReference type="AlphaFoldDB" id="A0A1R1PIU6"/>
<keyword evidence="8" id="KW-1185">Reference proteome</keyword>
<evidence type="ECO:0000313" key="7">
    <source>
        <dbReference type="EMBL" id="OMH80772.1"/>
    </source>
</evidence>
<gene>
    <name evidence="7" type="ORF">AX774_g5782</name>
    <name evidence="6" type="ORF">AX774_g6433</name>
</gene>
<reference evidence="8" key="1">
    <citation type="submission" date="2017-01" db="EMBL/GenBank/DDBJ databases">
        <authorList>
            <person name="Wang Y."/>
            <person name="White M."/>
            <person name="Kvist S."/>
            <person name="Moncalvo J.-M."/>
        </authorList>
    </citation>
    <scope>NUCLEOTIDE SEQUENCE [LARGE SCALE GENOMIC DNA]</scope>
    <source>
        <strain evidence="8">COL-18-3</strain>
    </source>
</reference>
<dbReference type="PROSITE" id="PS50275">
    <property type="entry name" value="SAC"/>
    <property type="match status" value="1"/>
</dbReference>
<dbReference type="InterPro" id="IPR043573">
    <property type="entry name" value="Fig4-like"/>
</dbReference>
<evidence type="ECO:0000256" key="3">
    <source>
        <dbReference type="ARBA" id="ARBA00023136"/>
    </source>
</evidence>
<comment type="caution">
    <text evidence="7">The sequence shown here is derived from an EMBL/GenBank/DDBJ whole genome shotgun (WGS) entry which is preliminary data.</text>
</comment>
<evidence type="ECO:0000256" key="1">
    <source>
        <dbReference type="ARBA" id="ARBA00004308"/>
    </source>
</evidence>
<dbReference type="Pfam" id="PF02383">
    <property type="entry name" value="Syja_N"/>
    <property type="match status" value="1"/>
</dbReference>
<feature type="domain" description="SAC" evidence="5">
    <location>
        <begin position="1"/>
        <end position="345"/>
    </location>
</feature>
<dbReference type="PANTHER" id="PTHR45738:SF5">
    <property type="entry name" value="POLYPHOSPHOINOSITIDE PHOSPHATASE"/>
    <property type="match status" value="1"/>
</dbReference>
<proteinExistence type="predicted"/>
<dbReference type="InterPro" id="IPR002013">
    <property type="entry name" value="SAC_dom"/>
</dbReference>
<dbReference type="EMBL" id="LSSK01001297">
    <property type="protein sequence ID" value="OMH80142.1"/>
    <property type="molecule type" value="Genomic_DNA"/>
</dbReference>
<name>A0A1R1PIU6_ZANCU</name>
<reference evidence="7" key="2">
    <citation type="submission" date="2017-01" db="EMBL/GenBank/DDBJ databases">
        <authorList>
            <person name="Mah S.A."/>
            <person name="Swanson W.J."/>
            <person name="Moy G.W."/>
            <person name="Vacquier V.D."/>
        </authorList>
    </citation>
    <scope>NUCLEOTIDE SEQUENCE [LARGE SCALE GENOMIC DNA]</scope>
    <source>
        <strain evidence="7">COL-18-3</strain>
    </source>
</reference>
<feature type="region of interest" description="Disordered" evidence="4">
    <location>
        <begin position="494"/>
        <end position="513"/>
    </location>
</feature>
<dbReference type="OrthoDB" id="405996at2759"/>
<dbReference type="GO" id="GO:0012505">
    <property type="term" value="C:endomembrane system"/>
    <property type="evidence" value="ECO:0007669"/>
    <property type="project" value="UniProtKB-SubCell"/>
</dbReference>
<sequence length="744" mass="84671">MFVWNYQMITNGRLKLGVGAGWIMPLIHGYAVQSKLGMIGKDIYITLIARRSRVFAGVRFLKRGVNAKGYVANDVETEQIVHTMEFTSFDMPNSNPNSNPHYSSYVQHRGSIPLFWSQDTSAMKPKPPIELNISDPYFRTAGLHFQQLFKRYGTPIIALNLIKIRETTKRESMLGDEFFECIKYLNLGLPDNKKILYISWDMSRAKRNREDDVLAILEEIGEEAISLTGFFHNGPEPYINYLKRKDEAEFRTRRESAEYSRTPNVIMAYRKNRRLQNGVLRSNCIDCLDRTNAAQSIIGKVAFAHQLYELGALAEPYLPFDSDAAVILEEMYRDLGDTIALQYGGSHLVNTVETYRKVNNWSSSSRDFLVTLKRYYSNSFVDAERQEGINLFLEKTGKHLESQQTTPDQILDLDADDPFHCGELVLQDDSKTAKSDISRFDGVESIHVGGYEQKYPNVDIWSQCYNPHSYTSLASISPPRFSFNSHYSPASGDVNASPFSSKSGDEKRPSKRQNYIRGLIKAGPSTLVPEEFSSNYSFARRFGLDTNLDVVRLDYLKTKHPMGLTNIPEGRSADQSFYPDIPLASLTESKRHELVRDELLEIFSKNQRGLDPHLVTHGRACDDNSESSTMSTDWTLFDIESVKNTASVSFDRSELFNDLPHVHIPTLSTFEALEYKEYVAQFESFAEKAYSHSQLFNIPRKDDQSASTGDGGLYTQLNTSLIQDICDIERDFTPFEPLNITKCT</sequence>
<evidence type="ECO:0000313" key="8">
    <source>
        <dbReference type="Proteomes" id="UP000188320"/>
    </source>
</evidence>
<dbReference type="PANTHER" id="PTHR45738">
    <property type="entry name" value="POLYPHOSPHOINOSITIDE PHOSPHATASE"/>
    <property type="match status" value="1"/>
</dbReference>
<evidence type="ECO:0000259" key="5">
    <source>
        <dbReference type="PROSITE" id="PS50275"/>
    </source>
</evidence>
<keyword evidence="2" id="KW-0378">Hydrolase</keyword>
<dbReference type="GO" id="GO:0043813">
    <property type="term" value="F:phosphatidylinositol-3,5-bisphosphate 5-phosphatase activity"/>
    <property type="evidence" value="ECO:0007669"/>
    <property type="project" value="InterPro"/>
</dbReference>